<protein>
    <submittedName>
        <fullName evidence="1">Uncharacterized protein</fullName>
    </submittedName>
</protein>
<name>A0A2T7NCA8_POMCA</name>
<gene>
    <name evidence="1" type="ORF">C0Q70_21324</name>
</gene>
<dbReference type="Proteomes" id="UP000245119">
    <property type="component" value="Linkage Group LG14"/>
</dbReference>
<comment type="caution">
    <text evidence="1">The sequence shown here is derived from an EMBL/GenBank/DDBJ whole genome shotgun (WGS) entry which is preliminary data.</text>
</comment>
<reference evidence="1 2" key="1">
    <citation type="submission" date="2018-04" db="EMBL/GenBank/DDBJ databases">
        <title>The genome of golden apple snail Pomacea canaliculata provides insight into stress tolerance and invasive adaptation.</title>
        <authorList>
            <person name="Liu C."/>
            <person name="Liu B."/>
            <person name="Ren Y."/>
            <person name="Zhang Y."/>
            <person name="Wang H."/>
            <person name="Li S."/>
            <person name="Jiang F."/>
            <person name="Yin L."/>
            <person name="Zhang G."/>
            <person name="Qian W."/>
            <person name="Fan W."/>
        </authorList>
    </citation>
    <scope>NUCLEOTIDE SEQUENCE [LARGE SCALE GENOMIC DNA]</scope>
    <source>
        <strain evidence="1">SZHN2017</strain>
        <tissue evidence="1">Muscle</tissue>
    </source>
</reference>
<proteinExistence type="predicted"/>
<accession>A0A2T7NCA8</accession>
<dbReference type="EMBL" id="PZQS01000014">
    <property type="protein sequence ID" value="PVD18772.1"/>
    <property type="molecule type" value="Genomic_DNA"/>
</dbReference>
<sequence length="215" mass="23656">MRLLVISRHQVAGLWMDILPHSSSLRAVLPQIHVIREDAYLLHSAALVPVSQVNCSSGNYTNIVRSAFHNICSNSICMLAACTALATRTTTLPTNELSAHSWLTLCFHDDSLASFCTLAAGPEGEKVPTLYSFRCQDAAISSEINIHPHSIYPPSIHPPSIYPHFMHPHSIHPPIIHPPSIYPRTFSRFNDLGFEKLLSSWPDVASSAAATISKK</sequence>
<organism evidence="1 2">
    <name type="scientific">Pomacea canaliculata</name>
    <name type="common">Golden apple snail</name>
    <dbReference type="NCBI Taxonomy" id="400727"/>
    <lineage>
        <taxon>Eukaryota</taxon>
        <taxon>Metazoa</taxon>
        <taxon>Spiralia</taxon>
        <taxon>Lophotrochozoa</taxon>
        <taxon>Mollusca</taxon>
        <taxon>Gastropoda</taxon>
        <taxon>Caenogastropoda</taxon>
        <taxon>Architaenioglossa</taxon>
        <taxon>Ampullarioidea</taxon>
        <taxon>Ampullariidae</taxon>
        <taxon>Pomacea</taxon>
    </lineage>
</organism>
<keyword evidence="2" id="KW-1185">Reference proteome</keyword>
<dbReference type="AlphaFoldDB" id="A0A2T7NCA8"/>
<evidence type="ECO:0000313" key="2">
    <source>
        <dbReference type="Proteomes" id="UP000245119"/>
    </source>
</evidence>
<evidence type="ECO:0000313" key="1">
    <source>
        <dbReference type="EMBL" id="PVD18772.1"/>
    </source>
</evidence>